<dbReference type="SUPFAM" id="SSF52096">
    <property type="entry name" value="ClpP/crotonase"/>
    <property type="match status" value="1"/>
</dbReference>
<dbReference type="NCBIfam" id="TIGR00706">
    <property type="entry name" value="SppA_dom"/>
    <property type="match status" value="1"/>
</dbReference>
<dbReference type="InterPro" id="IPR002142">
    <property type="entry name" value="Peptidase_S49"/>
</dbReference>
<reference evidence="7 8" key="1">
    <citation type="submission" date="2017-11" db="EMBL/GenBank/DDBJ databases">
        <title>Isolation and Characterization of Family Methanocellaceae Species from Potential Methane Hydrate Area Offshore Southwestern Taiwan.</title>
        <authorList>
            <person name="Zhang W.-L."/>
            <person name="Chen W.-C."/>
            <person name="Lai M.-C."/>
            <person name="Chen S.-C."/>
        </authorList>
    </citation>
    <scope>NUCLEOTIDE SEQUENCE [LARGE SCALE GENOMIC DNA]</scope>
    <source>
        <strain evidence="7 8">CWC-04</strain>
    </source>
</reference>
<comment type="similarity">
    <text evidence="1">Belongs to the peptidase S49 family.</text>
</comment>
<evidence type="ECO:0000256" key="1">
    <source>
        <dbReference type="ARBA" id="ARBA00008683"/>
    </source>
</evidence>
<dbReference type="EMBL" id="PGCK01000005">
    <property type="protein sequence ID" value="MCD1294774.1"/>
    <property type="molecule type" value="Genomic_DNA"/>
</dbReference>
<dbReference type="CDD" id="cd07023">
    <property type="entry name" value="S49_Sppa_N_C"/>
    <property type="match status" value="1"/>
</dbReference>
<dbReference type="PANTHER" id="PTHR42987">
    <property type="entry name" value="PEPTIDASE S49"/>
    <property type="match status" value="1"/>
</dbReference>
<dbReference type="GO" id="GO:0006508">
    <property type="term" value="P:proteolysis"/>
    <property type="evidence" value="ECO:0007669"/>
    <property type="project" value="UniProtKB-KW"/>
</dbReference>
<evidence type="ECO:0000256" key="2">
    <source>
        <dbReference type="ARBA" id="ARBA00022670"/>
    </source>
</evidence>
<dbReference type="AlphaFoldDB" id="A0AAP2RCJ2"/>
<evidence type="ECO:0000259" key="6">
    <source>
        <dbReference type="Pfam" id="PF01343"/>
    </source>
</evidence>
<keyword evidence="5" id="KW-0472">Membrane</keyword>
<organism evidence="7 8">
    <name type="scientific">Methanooceanicella nereidis</name>
    <dbReference type="NCBI Taxonomy" id="2052831"/>
    <lineage>
        <taxon>Archaea</taxon>
        <taxon>Methanobacteriati</taxon>
        <taxon>Methanobacteriota</taxon>
        <taxon>Stenosarchaea group</taxon>
        <taxon>Methanomicrobia</taxon>
        <taxon>Methanocellales</taxon>
        <taxon>Methanocellaceae</taxon>
        <taxon>Methanooceanicella</taxon>
    </lineage>
</organism>
<dbReference type="PANTHER" id="PTHR42987:SF4">
    <property type="entry name" value="PROTEASE SOHB-RELATED"/>
    <property type="match status" value="1"/>
</dbReference>
<feature type="domain" description="Peptidase S49" evidence="6">
    <location>
        <begin position="120"/>
        <end position="267"/>
    </location>
</feature>
<keyword evidence="5" id="KW-1133">Transmembrane helix</keyword>
<dbReference type="InterPro" id="IPR004635">
    <property type="entry name" value="Pept_S49_SppA"/>
</dbReference>
<evidence type="ECO:0000313" key="7">
    <source>
        <dbReference type="EMBL" id="MCD1294774.1"/>
    </source>
</evidence>
<protein>
    <submittedName>
        <fullName evidence="7">Signal peptide peptidase SppA</fullName>
    </submittedName>
</protein>
<comment type="caution">
    <text evidence="7">The sequence shown here is derived from an EMBL/GenBank/DDBJ whole genome shotgun (WGS) entry which is preliminary data.</text>
</comment>
<name>A0AAP2RCJ2_9EURY</name>
<evidence type="ECO:0000256" key="3">
    <source>
        <dbReference type="ARBA" id="ARBA00022801"/>
    </source>
</evidence>
<dbReference type="RefSeq" id="WP_230741610.1">
    <property type="nucleotide sequence ID" value="NZ_PGCK01000005.1"/>
</dbReference>
<feature type="transmembrane region" description="Helical" evidence="5">
    <location>
        <begin position="12"/>
        <end position="36"/>
    </location>
</feature>
<evidence type="ECO:0000256" key="4">
    <source>
        <dbReference type="ARBA" id="ARBA00022825"/>
    </source>
</evidence>
<dbReference type="Pfam" id="PF01343">
    <property type="entry name" value="Peptidase_S49"/>
    <property type="match status" value="1"/>
</dbReference>
<sequence length="324" mass="35320">MEGSRPGRLNIVNIFLILIILAMGVMLFAESALIMAQSDLSLPFKKLSPISNKVAVIYVEGTMVTDNVPEGFGYASSNNIIKSLRAAQEDKSVKAIVLRINSPGGTPVAAQEVYSQIEKTREVKPVVVSMGDLATSAAYYISSPCDKIFANPDTFTGSIGVIWVFENRSAYYNKEGIDYYVAKTGTYKDVGADWRGLNESEKQYVYNIINASNHHFISAVSEGRNIPVQVVEMLADGRVYTGDEAIALGLVDEIGSMYDAIDAAAKMGNITGTPDITYMNEPSLYSLLFGEQSQGTALGYDNKFSDPAKPGGFYYSPYGRLYMI</sequence>
<keyword evidence="2" id="KW-0645">Protease</keyword>
<keyword evidence="3" id="KW-0378">Hydrolase</keyword>
<keyword evidence="8" id="KW-1185">Reference proteome</keyword>
<keyword evidence="5" id="KW-0812">Transmembrane</keyword>
<keyword evidence="4" id="KW-0720">Serine protease</keyword>
<proteinExistence type="inferred from homology"/>
<dbReference type="Gene3D" id="3.90.226.10">
    <property type="entry name" value="2-enoyl-CoA Hydratase, Chain A, domain 1"/>
    <property type="match status" value="1"/>
</dbReference>
<evidence type="ECO:0000256" key="5">
    <source>
        <dbReference type="SAM" id="Phobius"/>
    </source>
</evidence>
<dbReference type="GO" id="GO:0008236">
    <property type="term" value="F:serine-type peptidase activity"/>
    <property type="evidence" value="ECO:0007669"/>
    <property type="project" value="UniProtKB-KW"/>
</dbReference>
<dbReference type="InterPro" id="IPR047272">
    <property type="entry name" value="S49_SppA_C"/>
</dbReference>
<dbReference type="Proteomes" id="UP001320159">
    <property type="component" value="Unassembled WGS sequence"/>
</dbReference>
<accession>A0AAP2RCJ2</accession>
<dbReference type="Gene3D" id="6.20.330.10">
    <property type="match status" value="1"/>
</dbReference>
<dbReference type="InterPro" id="IPR029045">
    <property type="entry name" value="ClpP/crotonase-like_dom_sf"/>
</dbReference>
<gene>
    <name evidence="7" type="primary">sppA</name>
    <name evidence="7" type="ORF">CUJ83_07150</name>
</gene>
<evidence type="ECO:0000313" key="8">
    <source>
        <dbReference type="Proteomes" id="UP001320159"/>
    </source>
</evidence>